<evidence type="ECO:0000256" key="2">
    <source>
        <dbReference type="ARBA" id="ARBA00022737"/>
    </source>
</evidence>
<dbReference type="GO" id="GO:0000978">
    <property type="term" value="F:RNA polymerase II cis-regulatory region sequence-specific DNA binding"/>
    <property type="evidence" value="ECO:0007669"/>
    <property type="project" value="TreeGrafter"/>
</dbReference>
<dbReference type="Proteomes" id="UP000242875">
    <property type="component" value="Unassembled WGS sequence"/>
</dbReference>
<evidence type="ECO:0000256" key="1">
    <source>
        <dbReference type="ARBA" id="ARBA00022723"/>
    </source>
</evidence>
<evidence type="ECO:0000259" key="7">
    <source>
        <dbReference type="PROSITE" id="PS50157"/>
    </source>
</evidence>
<proteinExistence type="predicted"/>
<keyword evidence="2" id="KW-0677">Repeat</keyword>
<dbReference type="OrthoDB" id="6365676at2759"/>
<dbReference type="PROSITE" id="PS50157">
    <property type="entry name" value="ZINC_FINGER_C2H2_2"/>
    <property type="match status" value="1"/>
</dbReference>
<dbReference type="InterPro" id="IPR050329">
    <property type="entry name" value="GLI_C2H2-zinc-finger"/>
</dbReference>
<keyword evidence="3 5" id="KW-0863">Zinc-finger</keyword>
<keyword evidence="1" id="KW-0479">Metal-binding</keyword>
<dbReference type="GO" id="GO:0008270">
    <property type="term" value="F:zinc ion binding"/>
    <property type="evidence" value="ECO:0007669"/>
    <property type="project" value="UniProtKB-KW"/>
</dbReference>
<dbReference type="AlphaFoldDB" id="A0A261XWS1"/>
<dbReference type="PANTHER" id="PTHR19818:SF139">
    <property type="entry name" value="PAIR-RULE PROTEIN ODD-PAIRED"/>
    <property type="match status" value="1"/>
</dbReference>
<comment type="caution">
    <text evidence="8">The sequence shown here is derived from an EMBL/GenBank/DDBJ whole genome shotgun (WGS) entry which is preliminary data.</text>
</comment>
<feature type="region of interest" description="Disordered" evidence="6">
    <location>
        <begin position="49"/>
        <end position="126"/>
    </location>
</feature>
<reference evidence="8 9" key="1">
    <citation type="journal article" date="2017" name="Mycologia">
        <title>Bifiguratus adelaidae, gen. et sp. nov., a new member of Mucoromycotina in endophytic and soil-dwelling habitats.</title>
        <authorList>
            <person name="Torres-Cruz T.J."/>
            <person name="Billingsley Tobias T.L."/>
            <person name="Almatruk M."/>
            <person name="Hesse C."/>
            <person name="Kuske C.R."/>
            <person name="Desiro A."/>
            <person name="Benucci G.M."/>
            <person name="Bonito G."/>
            <person name="Stajich J.E."/>
            <person name="Dunlap C."/>
            <person name="Arnold A.E."/>
            <person name="Porras-Alfaro A."/>
        </authorList>
    </citation>
    <scope>NUCLEOTIDE SEQUENCE [LARGE SCALE GENOMIC DNA]</scope>
    <source>
        <strain evidence="8 9">AZ0501</strain>
    </source>
</reference>
<organism evidence="8 9">
    <name type="scientific">Bifiguratus adelaidae</name>
    <dbReference type="NCBI Taxonomy" id="1938954"/>
    <lineage>
        <taxon>Eukaryota</taxon>
        <taxon>Fungi</taxon>
        <taxon>Fungi incertae sedis</taxon>
        <taxon>Mucoromycota</taxon>
        <taxon>Mucoromycotina</taxon>
        <taxon>Endogonomycetes</taxon>
        <taxon>Endogonales</taxon>
        <taxon>Endogonales incertae sedis</taxon>
        <taxon>Bifiguratus</taxon>
    </lineage>
</organism>
<dbReference type="EMBL" id="MVBO01000125">
    <property type="protein sequence ID" value="OZJ02791.1"/>
    <property type="molecule type" value="Genomic_DNA"/>
</dbReference>
<gene>
    <name evidence="8" type="ORF">BZG36_04419</name>
</gene>
<dbReference type="SUPFAM" id="SSF57667">
    <property type="entry name" value="beta-beta-alpha zinc fingers"/>
    <property type="match status" value="1"/>
</dbReference>
<evidence type="ECO:0000256" key="4">
    <source>
        <dbReference type="ARBA" id="ARBA00022833"/>
    </source>
</evidence>
<evidence type="ECO:0000256" key="3">
    <source>
        <dbReference type="ARBA" id="ARBA00022771"/>
    </source>
</evidence>
<evidence type="ECO:0000313" key="9">
    <source>
        <dbReference type="Proteomes" id="UP000242875"/>
    </source>
</evidence>
<keyword evidence="4" id="KW-0862">Zinc</keyword>
<evidence type="ECO:0000256" key="5">
    <source>
        <dbReference type="PROSITE-ProRule" id="PRU00042"/>
    </source>
</evidence>
<protein>
    <recommendedName>
        <fullName evidence="7">C2H2-type domain-containing protein</fullName>
    </recommendedName>
</protein>
<evidence type="ECO:0000313" key="8">
    <source>
        <dbReference type="EMBL" id="OZJ02791.1"/>
    </source>
</evidence>
<feature type="region of interest" description="Disordered" evidence="6">
    <location>
        <begin position="156"/>
        <end position="177"/>
    </location>
</feature>
<dbReference type="SMART" id="SM00355">
    <property type="entry name" value="ZnF_C2H2"/>
    <property type="match status" value="1"/>
</dbReference>
<dbReference type="GO" id="GO:0005634">
    <property type="term" value="C:nucleus"/>
    <property type="evidence" value="ECO:0007669"/>
    <property type="project" value="UniProtKB-ARBA"/>
</dbReference>
<feature type="compositionally biased region" description="Polar residues" evidence="6">
    <location>
        <begin position="49"/>
        <end position="63"/>
    </location>
</feature>
<dbReference type="PANTHER" id="PTHR19818">
    <property type="entry name" value="ZINC FINGER PROTEIN ZIC AND GLI"/>
    <property type="match status" value="1"/>
</dbReference>
<accession>A0A261XWS1</accession>
<feature type="domain" description="C2H2-type" evidence="7">
    <location>
        <begin position="138"/>
        <end position="168"/>
    </location>
</feature>
<dbReference type="GO" id="GO:0045944">
    <property type="term" value="P:positive regulation of transcription by RNA polymerase II"/>
    <property type="evidence" value="ECO:0007669"/>
    <property type="project" value="UniProtKB-ARBA"/>
</dbReference>
<dbReference type="InterPro" id="IPR013087">
    <property type="entry name" value="Znf_C2H2_type"/>
</dbReference>
<keyword evidence="9" id="KW-1185">Reference proteome</keyword>
<evidence type="ECO:0000256" key="6">
    <source>
        <dbReference type="SAM" id="MobiDB-lite"/>
    </source>
</evidence>
<dbReference type="PROSITE" id="PS00028">
    <property type="entry name" value="ZINC_FINGER_C2H2_1"/>
    <property type="match status" value="1"/>
</dbReference>
<sequence>MEFNHSLNSPTAPFTANISYPTGDVAHVLTTLAHRASIASSIGLDDASSDCSSLTSGPSSPAQVSPKLYETRAASDRKRLMMSDNEERKRRKSSSLADDDDFEYAPARTATRKGRNQNQARGRRGSAAITDCNNQRLFVCSYPDCGRVFKRSEHLKRHNRSIHTDDKPAESVSHAQTTSTSTFAFMDTDMIAITTGMCAKV</sequence>
<name>A0A261XWS1_9FUNG</name>
<dbReference type="InterPro" id="IPR036236">
    <property type="entry name" value="Znf_C2H2_sf"/>
</dbReference>
<dbReference type="GO" id="GO:0000981">
    <property type="term" value="F:DNA-binding transcription factor activity, RNA polymerase II-specific"/>
    <property type="evidence" value="ECO:0007669"/>
    <property type="project" value="TreeGrafter"/>
</dbReference>
<feature type="compositionally biased region" description="Basic and acidic residues" evidence="6">
    <location>
        <begin position="69"/>
        <end position="88"/>
    </location>
</feature>
<dbReference type="Pfam" id="PF00096">
    <property type="entry name" value="zf-C2H2"/>
    <property type="match status" value="1"/>
</dbReference>
<dbReference type="Gene3D" id="3.30.160.60">
    <property type="entry name" value="Classic Zinc Finger"/>
    <property type="match status" value="1"/>
</dbReference>